<dbReference type="SUPFAM" id="SSF57802">
    <property type="entry name" value="Rubredoxin-like"/>
    <property type="match status" value="1"/>
</dbReference>
<name>M0A4X0_9EURY</name>
<proteinExistence type="predicted"/>
<evidence type="ECO:0000313" key="3">
    <source>
        <dbReference type="Proteomes" id="UP000011519"/>
    </source>
</evidence>
<reference evidence="2 3" key="1">
    <citation type="journal article" date="2014" name="PLoS Genet.">
        <title>Phylogenetically driven sequencing of extremely halophilic archaea reveals strategies for static and dynamic osmo-response.</title>
        <authorList>
            <person name="Becker E.A."/>
            <person name="Seitzer P.M."/>
            <person name="Tritt A."/>
            <person name="Larsen D."/>
            <person name="Krusor M."/>
            <person name="Yao A.I."/>
            <person name="Wu D."/>
            <person name="Madern D."/>
            <person name="Eisen J.A."/>
            <person name="Darling A.E."/>
            <person name="Facciotti M.T."/>
        </authorList>
    </citation>
    <scope>NUCLEOTIDE SEQUENCE [LARGE SCALE GENOMIC DNA]</scope>
    <source>
        <strain evidence="2 3">JCM 10989</strain>
    </source>
</reference>
<keyword evidence="3" id="KW-1185">Reference proteome</keyword>
<feature type="domain" description="DUF7129" evidence="1">
    <location>
        <begin position="16"/>
        <end position="43"/>
    </location>
</feature>
<dbReference type="InterPro" id="IPR055553">
    <property type="entry name" value="DUF7129"/>
</dbReference>
<organism evidence="2 3">
    <name type="scientific">Natrialba hulunbeirensis JCM 10989</name>
    <dbReference type="NCBI Taxonomy" id="1227493"/>
    <lineage>
        <taxon>Archaea</taxon>
        <taxon>Methanobacteriati</taxon>
        <taxon>Methanobacteriota</taxon>
        <taxon>Stenosarchaea group</taxon>
        <taxon>Halobacteria</taxon>
        <taxon>Halobacteriales</taxon>
        <taxon>Natrialbaceae</taxon>
        <taxon>Natrialba</taxon>
    </lineage>
</organism>
<dbReference type="AlphaFoldDB" id="M0A4X0"/>
<protein>
    <recommendedName>
        <fullName evidence="1">DUF7129 domain-containing protein</fullName>
    </recommendedName>
</protein>
<gene>
    <name evidence="2" type="ORF">C483_08058</name>
</gene>
<evidence type="ECO:0000259" key="1">
    <source>
        <dbReference type="Pfam" id="PF23455"/>
    </source>
</evidence>
<sequence>MLSTYFDHLVAAVREDNTIYECRHCGVSIDDDDVTTCPACGSTEVAQYELE</sequence>
<evidence type="ECO:0000313" key="2">
    <source>
        <dbReference type="EMBL" id="ELY92393.1"/>
    </source>
</evidence>
<dbReference type="Proteomes" id="UP000011519">
    <property type="component" value="Unassembled WGS sequence"/>
</dbReference>
<dbReference type="Pfam" id="PF23455">
    <property type="entry name" value="DUF7129"/>
    <property type="match status" value="1"/>
</dbReference>
<accession>M0A4X0</accession>
<dbReference type="PATRIC" id="fig|1227493.4.peg.1598"/>
<comment type="caution">
    <text evidence="2">The sequence shown here is derived from an EMBL/GenBank/DDBJ whole genome shotgun (WGS) entry which is preliminary data.</text>
</comment>
<dbReference type="EMBL" id="AOIM01000020">
    <property type="protein sequence ID" value="ELY92393.1"/>
    <property type="molecule type" value="Genomic_DNA"/>
</dbReference>